<dbReference type="Proteomes" id="UP000032614">
    <property type="component" value="Chromosome 2"/>
</dbReference>
<gene>
    <name evidence="1" type="ORF">OI25_6689</name>
</gene>
<proteinExistence type="predicted"/>
<evidence type="ECO:0000313" key="2">
    <source>
        <dbReference type="Proteomes" id="UP000032614"/>
    </source>
</evidence>
<organism evidence="1 2">
    <name type="scientific">Paraburkholderia fungorum</name>
    <dbReference type="NCBI Taxonomy" id="134537"/>
    <lineage>
        <taxon>Bacteria</taxon>
        <taxon>Pseudomonadati</taxon>
        <taxon>Pseudomonadota</taxon>
        <taxon>Betaproteobacteria</taxon>
        <taxon>Burkholderiales</taxon>
        <taxon>Burkholderiaceae</taxon>
        <taxon>Paraburkholderia</taxon>
    </lineage>
</organism>
<dbReference type="AlphaFoldDB" id="A0AAU8T5V9"/>
<sequence>MLMVAAGFDVAGGVSGCAARSDKKASSFCR</sequence>
<reference evidence="1 2" key="1">
    <citation type="journal article" date="2015" name="Genome Announc.">
        <title>Complete genome sequences for 59 burkholderia isolates, both pathogenic and near neighbor.</title>
        <authorList>
            <person name="Johnson S.L."/>
            <person name="Bishop-Lilly K.A."/>
            <person name="Ladner J.T."/>
            <person name="Daligault H.E."/>
            <person name="Davenport K.W."/>
            <person name="Jaissle J."/>
            <person name="Frey K.G."/>
            <person name="Koroleva G.I."/>
            <person name="Bruce D.C."/>
            <person name="Coyne S.R."/>
            <person name="Broomall S.M."/>
            <person name="Li P.E."/>
            <person name="Teshima H."/>
            <person name="Gibbons H.S."/>
            <person name="Palacios G.F."/>
            <person name="Rosenzweig C.N."/>
            <person name="Redden C.L."/>
            <person name="Xu Y."/>
            <person name="Minogue T.D."/>
            <person name="Chain P.S."/>
        </authorList>
    </citation>
    <scope>NUCLEOTIDE SEQUENCE [LARGE SCALE GENOMIC DNA]</scope>
    <source>
        <strain evidence="1 2">ATCC BAA-463</strain>
    </source>
</reference>
<dbReference type="KEGG" id="bfn:OI25_6689"/>
<evidence type="ECO:0000313" key="1">
    <source>
        <dbReference type="EMBL" id="AJZ61317.1"/>
    </source>
</evidence>
<protein>
    <submittedName>
        <fullName evidence="1">Uncharacterized protein</fullName>
    </submittedName>
</protein>
<name>A0AAU8T5V9_9BURK</name>
<dbReference type="EMBL" id="CP010027">
    <property type="protein sequence ID" value="AJZ61317.1"/>
    <property type="molecule type" value="Genomic_DNA"/>
</dbReference>
<accession>A0AAU8T5V9</accession>